<accession>A0ABN0DXI2</accession>
<organism evidence="1 2">
    <name type="scientific">Aeromonas salmonicida subsp. salmonicida 01-B526</name>
    <dbReference type="NCBI Taxonomy" id="1076135"/>
    <lineage>
        <taxon>Bacteria</taxon>
        <taxon>Pseudomonadati</taxon>
        <taxon>Pseudomonadota</taxon>
        <taxon>Gammaproteobacteria</taxon>
        <taxon>Aeromonadales</taxon>
        <taxon>Aeromonadaceae</taxon>
        <taxon>Aeromonas</taxon>
    </lineage>
</organism>
<name>A0ABN0DXI2_AERSS</name>
<reference evidence="1 2" key="1">
    <citation type="journal article" date="2012" name="Front. Microbiol.">
        <title>Draft Genome Sequence of the Virulent Strain 01-B526 of the Fish Pathogen Aeromonas salmonicida.</title>
        <authorList>
            <person name="Charette S.J."/>
            <person name="Brochu F."/>
            <person name="Boyle B."/>
            <person name="Filion G."/>
            <person name="Tanaka K.H."/>
            <person name="Derome N."/>
        </authorList>
    </citation>
    <scope>NUCLEOTIDE SEQUENCE [LARGE SCALE GENOMIC DNA]</scope>
    <source>
        <strain evidence="1 2">01-B526</strain>
    </source>
</reference>
<proteinExistence type="predicted"/>
<evidence type="ECO:0000313" key="2">
    <source>
        <dbReference type="Proteomes" id="UP000006428"/>
    </source>
</evidence>
<comment type="caution">
    <text evidence="1">The sequence shown here is derived from an EMBL/GenBank/DDBJ whole genome shotgun (WGS) entry which is preliminary data.</text>
</comment>
<protein>
    <submittedName>
        <fullName evidence="1">Uncharacterized protein</fullName>
    </submittedName>
</protein>
<gene>
    <name evidence="1" type="ORF">IYQ_16479</name>
</gene>
<evidence type="ECO:0000313" key="1">
    <source>
        <dbReference type="EMBL" id="EHI51442.1"/>
    </source>
</evidence>
<sequence length="57" mass="6650">MSVSHFFLKKTSRQGLQIQECLKIRHIVGVDLRGQMSGWLDDLAVPLSYWFALLYRP</sequence>
<dbReference type="EMBL" id="AGVO01000059">
    <property type="protein sequence ID" value="EHI51442.1"/>
    <property type="molecule type" value="Genomic_DNA"/>
</dbReference>
<keyword evidence="2" id="KW-1185">Reference proteome</keyword>
<dbReference type="Proteomes" id="UP000006428">
    <property type="component" value="Unassembled WGS sequence"/>
</dbReference>